<organism evidence="1 2">
    <name type="scientific">Polyplosphaeria fusca</name>
    <dbReference type="NCBI Taxonomy" id="682080"/>
    <lineage>
        <taxon>Eukaryota</taxon>
        <taxon>Fungi</taxon>
        <taxon>Dikarya</taxon>
        <taxon>Ascomycota</taxon>
        <taxon>Pezizomycotina</taxon>
        <taxon>Dothideomycetes</taxon>
        <taxon>Pleosporomycetidae</taxon>
        <taxon>Pleosporales</taxon>
        <taxon>Tetraplosphaeriaceae</taxon>
        <taxon>Polyplosphaeria</taxon>
    </lineage>
</organism>
<proteinExistence type="predicted"/>
<keyword evidence="2" id="KW-1185">Reference proteome</keyword>
<dbReference type="Proteomes" id="UP000799444">
    <property type="component" value="Unassembled WGS sequence"/>
</dbReference>
<dbReference type="OrthoDB" id="2851338at2759"/>
<protein>
    <submittedName>
        <fullName evidence="1">Uncharacterized protein</fullName>
    </submittedName>
</protein>
<dbReference type="InterPro" id="IPR011008">
    <property type="entry name" value="Dimeric_a/b-barrel"/>
</dbReference>
<comment type="caution">
    <text evidence="1">The sequence shown here is derived from an EMBL/GenBank/DDBJ whole genome shotgun (WGS) entry which is preliminary data.</text>
</comment>
<feature type="non-terminal residue" evidence="1">
    <location>
        <position position="202"/>
    </location>
</feature>
<dbReference type="EMBL" id="ML996221">
    <property type="protein sequence ID" value="KAF2730296.1"/>
    <property type="molecule type" value="Genomic_DNA"/>
</dbReference>
<accession>A0A9P4QSU0</accession>
<gene>
    <name evidence="1" type="ORF">EJ04DRAFT_474022</name>
</gene>
<reference evidence="1" key="1">
    <citation type="journal article" date="2020" name="Stud. Mycol.">
        <title>101 Dothideomycetes genomes: a test case for predicting lifestyles and emergence of pathogens.</title>
        <authorList>
            <person name="Haridas S."/>
            <person name="Albert R."/>
            <person name="Binder M."/>
            <person name="Bloem J."/>
            <person name="Labutti K."/>
            <person name="Salamov A."/>
            <person name="Andreopoulos B."/>
            <person name="Baker S."/>
            <person name="Barry K."/>
            <person name="Bills G."/>
            <person name="Bluhm B."/>
            <person name="Cannon C."/>
            <person name="Castanera R."/>
            <person name="Culley D."/>
            <person name="Daum C."/>
            <person name="Ezra D."/>
            <person name="Gonzalez J."/>
            <person name="Henrissat B."/>
            <person name="Kuo A."/>
            <person name="Liang C."/>
            <person name="Lipzen A."/>
            <person name="Lutzoni F."/>
            <person name="Magnuson J."/>
            <person name="Mondo S."/>
            <person name="Nolan M."/>
            <person name="Ohm R."/>
            <person name="Pangilinan J."/>
            <person name="Park H.-J."/>
            <person name="Ramirez L."/>
            <person name="Alfaro M."/>
            <person name="Sun H."/>
            <person name="Tritt A."/>
            <person name="Yoshinaga Y."/>
            <person name="Zwiers L.-H."/>
            <person name="Turgeon B."/>
            <person name="Goodwin S."/>
            <person name="Spatafora J."/>
            <person name="Crous P."/>
            <person name="Grigoriev I."/>
        </authorList>
    </citation>
    <scope>NUCLEOTIDE SEQUENCE</scope>
    <source>
        <strain evidence="1">CBS 125425</strain>
    </source>
</reference>
<dbReference type="SUPFAM" id="SSF54909">
    <property type="entry name" value="Dimeric alpha+beta barrel"/>
    <property type="match status" value="1"/>
</dbReference>
<evidence type="ECO:0000313" key="2">
    <source>
        <dbReference type="Proteomes" id="UP000799444"/>
    </source>
</evidence>
<evidence type="ECO:0000313" key="1">
    <source>
        <dbReference type="EMBL" id="KAF2730296.1"/>
    </source>
</evidence>
<dbReference type="AlphaFoldDB" id="A0A9P4QSU0"/>
<name>A0A9P4QSU0_9PLEO</name>
<sequence length="202" mass="22239">MTNPASEPTTHPLTSSLLVLYGAVDASTINQNDLNDWWTNEHLPERLRLPGFEHARRYRRLSSLSGPDGQTEYLALYSVTHLSQLASNEYAKKLENPTPRTMEFMPCLAGMTRVAGNVVMRASTSQSLQVQRAAGTGYYLGVLEFATGRSGGMGEEAFTEAILHEILQLNAADIAEILLVQEDVKITQAGSKSKSYKDVQFS</sequence>